<evidence type="ECO:0000313" key="6">
    <source>
        <dbReference type="Proteomes" id="UP001390339"/>
    </source>
</evidence>
<dbReference type="PANTHER" id="PTHR45348:SF1">
    <property type="entry name" value="TRANS-ENOYL REDUCTASE STHE"/>
    <property type="match status" value="1"/>
</dbReference>
<feature type="domain" description="Alcohol dehydrogenase-like N-terminal" evidence="4">
    <location>
        <begin position="49"/>
        <end position="146"/>
    </location>
</feature>
<protein>
    <submittedName>
        <fullName evidence="5">GroES-like protein</fullName>
    </submittedName>
</protein>
<comment type="similarity">
    <text evidence="1">Belongs to the zinc-containing alcohol dehydrogenase family.</text>
</comment>
<dbReference type="EMBL" id="JAPCWZ010000002">
    <property type="protein sequence ID" value="KAK8876853.1"/>
    <property type="molecule type" value="Genomic_DNA"/>
</dbReference>
<dbReference type="Gene3D" id="3.40.50.720">
    <property type="entry name" value="NAD(P)-binding Rossmann-like Domain"/>
    <property type="match status" value="1"/>
</dbReference>
<dbReference type="InterPro" id="IPR011032">
    <property type="entry name" value="GroES-like_sf"/>
</dbReference>
<dbReference type="InterPro" id="IPR013154">
    <property type="entry name" value="ADH-like_N"/>
</dbReference>
<dbReference type="PANTHER" id="PTHR45348">
    <property type="entry name" value="HYPOTHETICAL OXIDOREDUCTASE (EUROFUNG)"/>
    <property type="match status" value="1"/>
</dbReference>
<evidence type="ECO:0000259" key="4">
    <source>
        <dbReference type="Pfam" id="PF08240"/>
    </source>
</evidence>
<evidence type="ECO:0000256" key="3">
    <source>
        <dbReference type="ARBA" id="ARBA00023002"/>
    </source>
</evidence>
<dbReference type="Gene3D" id="3.90.180.10">
    <property type="entry name" value="Medium-chain alcohol dehydrogenases, catalytic domain"/>
    <property type="match status" value="1"/>
</dbReference>
<keyword evidence="2" id="KW-0547">Nucleotide-binding</keyword>
<dbReference type="Pfam" id="PF08240">
    <property type="entry name" value="ADH_N"/>
    <property type="match status" value="1"/>
</dbReference>
<dbReference type="Proteomes" id="UP001390339">
    <property type="component" value="Unassembled WGS sequence"/>
</dbReference>
<keyword evidence="6" id="KW-1185">Reference proteome</keyword>
<comment type="caution">
    <text evidence="5">The sequence shown here is derived from an EMBL/GenBank/DDBJ whole genome shotgun (WGS) entry which is preliminary data.</text>
</comment>
<dbReference type="InterPro" id="IPR047122">
    <property type="entry name" value="Trans-enoyl_RdTase-like"/>
</dbReference>
<name>A0ABR2JG64_9PEZI</name>
<dbReference type="SUPFAM" id="SSF50129">
    <property type="entry name" value="GroES-like"/>
    <property type="match status" value="1"/>
</dbReference>
<organism evidence="5 6">
    <name type="scientific">Apiospora arundinis</name>
    <dbReference type="NCBI Taxonomy" id="335852"/>
    <lineage>
        <taxon>Eukaryota</taxon>
        <taxon>Fungi</taxon>
        <taxon>Dikarya</taxon>
        <taxon>Ascomycota</taxon>
        <taxon>Pezizomycotina</taxon>
        <taxon>Sordariomycetes</taxon>
        <taxon>Xylariomycetidae</taxon>
        <taxon>Amphisphaeriales</taxon>
        <taxon>Apiosporaceae</taxon>
        <taxon>Apiospora</taxon>
    </lineage>
</organism>
<gene>
    <name evidence="5" type="ORF">PGQ11_001799</name>
</gene>
<reference evidence="5 6" key="1">
    <citation type="journal article" date="2024" name="IMA Fungus">
        <title>Apiospora arundinis, a panoply of carbohydrate-active enzymes and secondary metabolites.</title>
        <authorList>
            <person name="Sorensen T."/>
            <person name="Petersen C."/>
            <person name="Muurmann A.T."/>
            <person name="Christiansen J.V."/>
            <person name="Brundto M.L."/>
            <person name="Overgaard C.K."/>
            <person name="Boysen A.T."/>
            <person name="Wollenberg R.D."/>
            <person name="Larsen T.O."/>
            <person name="Sorensen J.L."/>
            <person name="Nielsen K.L."/>
            <person name="Sondergaard T.E."/>
        </authorList>
    </citation>
    <scope>NUCLEOTIDE SEQUENCE [LARGE SCALE GENOMIC DNA]</scope>
    <source>
        <strain evidence="5 6">AAU 773</strain>
    </source>
</reference>
<keyword evidence="3" id="KW-0560">Oxidoreductase</keyword>
<sequence length="210" mass="21230">MSSSFTSALGAPFPVIQSAVVCASSIKSTDAAASLVISDSCPLPLPLAPDQVLVRTVAVAINPCDWKMPDNFPSKSAVGGSDFAGIVVALGSGVREEAALPGSGRHLRIGDRVCGAVHGFNPANHSGGCFAEYVAATADILLGIPDGITREEAAAVGGTGIATLGVVFYEHLKLGYSPRHPATEEAETAPVLVYGGGTATGSMAIQLLRA</sequence>
<accession>A0ABR2JG64</accession>
<evidence type="ECO:0000313" key="5">
    <source>
        <dbReference type="EMBL" id="KAK8876853.1"/>
    </source>
</evidence>
<evidence type="ECO:0000256" key="1">
    <source>
        <dbReference type="ARBA" id="ARBA00008072"/>
    </source>
</evidence>
<proteinExistence type="inferred from homology"/>
<evidence type="ECO:0000256" key="2">
    <source>
        <dbReference type="ARBA" id="ARBA00022741"/>
    </source>
</evidence>